<evidence type="ECO:0000259" key="5">
    <source>
        <dbReference type="Pfam" id="PF13407"/>
    </source>
</evidence>
<dbReference type="SUPFAM" id="SSF53822">
    <property type="entry name" value="Periplasmic binding protein-like I"/>
    <property type="match status" value="1"/>
</dbReference>
<keyword evidence="7" id="KW-1185">Reference proteome</keyword>
<dbReference type="InterPro" id="IPR025997">
    <property type="entry name" value="SBP_2_dom"/>
</dbReference>
<organism evidence="6 7">
    <name type="scientific">Roseiarcus fermentans</name>
    <dbReference type="NCBI Taxonomy" id="1473586"/>
    <lineage>
        <taxon>Bacteria</taxon>
        <taxon>Pseudomonadati</taxon>
        <taxon>Pseudomonadota</taxon>
        <taxon>Alphaproteobacteria</taxon>
        <taxon>Hyphomicrobiales</taxon>
        <taxon>Roseiarcaceae</taxon>
        <taxon>Roseiarcus</taxon>
    </lineage>
</organism>
<dbReference type="GO" id="GO:0030313">
    <property type="term" value="C:cell envelope"/>
    <property type="evidence" value="ECO:0007669"/>
    <property type="project" value="UniProtKB-SubCell"/>
</dbReference>
<dbReference type="CDD" id="cd01536">
    <property type="entry name" value="PBP1_ABC_sugar_binding-like"/>
    <property type="match status" value="1"/>
</dbReference>
<comment type="subcellular location">
    <subcellularLocation>
        <location evidence="1">Cell envelope</location>
    </subcellularLocation>
</comment>
<evidence type="ECO:0000256" key="1">
    <source>
        <dbReference type="ARBA" id="ARBA00004196"/>
    </source>
</evidence>
<feature type="chain" id="PRO_5016662244" evidence="4">
    <location>
        <begin position="27"/>
        <end position="335"/>
    </location>
</feature>
<dbReference type="Gene3D" id="3.40.50.2300">
    <property type="match status" value="2"/>
</dbReference>
<dbReference type="InterPro" id="IPR028082">
    <property type="entry name" value="Peripla_BP_I"/>
</dbReference>
<comment type="caution">
    <text evidence="6">The sequence shown here is derived from an EMBL/GenBank/DDBJ whole genome shotgun (WGS) entry which is preliminary data.</text>
</comment>
<feature type="domain" description="Periplasmic binding protein" evidence="5">
    <location>
        <begin position="49"/>
        <end position="306"/>
    </location>
</feature>
<proteinExistence type="inferred from homology"/>
<gene>
    <name evidence="6" type="ORF">DFR50_10873</name>
</gene>
<dbReference type="PANTHER" id="PTHR46847">
    <property type="entry name" value="D-ALLOSE-BINDING PERIPLASMIC PROTEIN-RELATED"/>
    <property type="match status" value="1"/>
</dbReference>
<accession>A0A366FN10</accession>
<sequence length="335" mass="36222">MRNRKVCSVVALACLMAGLASLPASADSKLKSSDELYNSYTSATKGKRIAWVPQALGLPLTDGWTKEMKGEASDLGMELIVRDPNWSTAAMTQAVTALIAEKPDVLVVHNPNVQLLARQLKQAQDAGIYVVQLNMVSNQKTDAFVGGDWKNLARGMAEDIVKTCGKDSGKSGKVAIIQGELTSDVSILEMEGAKEVFSQHPEIKIVSDQAAMWDPNKAREITAAVLQQNPDLCAILGHWGPMTMGAGQAVKAAGLSDKVSTYSTGENPQMICDAVKDGILTKYWSVDNEKQGRDAMLTIKYLLQMKQPPGTFKLAAYSPFEVITRDNAGDGLCWR</sequence>
<evidence type="ECO:0000256" key="2">
    <source>
        <dbReference type="ARBA" id="ARBA00007639"/>
    </source>
</evidence>
<name>A0A366FN10_9HYPH</name>
<dbReference type="RefSeq" id="WP_113888822.1">
    <property type="nucleotide sequence ID" value="NZ_QNRK01000008.1"/>
</dbReference>
<dbReference type="OrthoDB" id="7716943at2"/>
<dbReference type="AlphaFoldDB" id="A0A366FN10"/>
<dbReference type="PANTHER" id="PTHR46847:SF1">
    <property type="entry name" value="D-ALLOSE-BINDING PERIPLASMIC PROTEIN-RELATED"/>
    <property type="match status" value="1"/>
</dbReference>
<comment type="similarity">
    <text evidence="2">Belongs to the bacterial solute-binding protein 2 family.</text>
</comment>
<dbReference type="Proteomes" id="UP000253529">
    <property type="component" value="Unassembled WGS sequence"/>
</dbReference>
<dbReference type="Pfam" id="PF13407">
    <property type="entry name" value="Peripla_BP_4"/>
    <property type="match status" value="1"/>
</dbReference>
<dbReference type="EMBL" id="QNRK01000008">
    <property type="protein sequence ID" value="RBP15516.1"/>
    <property type="molecule type" value="Genomic_DNA"/>
</dbReference>
<evidence type="ECO:0000313" key="6">
    <source>
        <dbReference type="EMBL" id="RBP15516.1"/>
    </source>
</evidence>
<keyword evidence="3 4" id="KW-0732">Signal</keyword>
<feature type="signal peptide" evidence="4">
    <location>
        <begin position="1"/>
        <end position="26"/>
    </location>
</feature>
<evidence type="ECO:0000256" key="3">
    <source>
        <dbReference type="ARBA" id="ARBA00022729"/>
    </source>
</evidence>
<evidence type="ECO:0000313" key="7">
    <source>
        <dbReference type="Proteomes" id="UP000253529"/>
    </source>
</evidence>
<evidence type="ECO:0000256" key="4">
    <source>
        <dbReference type="SAM" id="SignalP"/>
    </source>
</evidence>
<protein>
    <submittedName>
        <fullName evidence="6">Ribose transport system substrate-binding protein</fullName>
    </submittedName>
</protein>
<reference evidence="6 7" key="1">
    <citation type="submission" date="2018-06" db="EMBL/GenBank/DDBJ databases">
        <title>Genomic Encyclopedia of Type Strains, Phase IV (KMG-IV): sequencing the most valuable type-strain genomes for metagenomic binning, comparative biology and taxonomic classification.</title>
        <authorList>
            <person name="Goeker M."/>
        </authorList>
    </citation>
    <scope>NUCLEOTIDE SEQUENCE [LARGE SCALE GENOMIC DNA]</scope>
    <source>
        <strain evidence="6 7">DSM 24875</strain>
    </source>
</reference>
<dbReference type="GO" id="GO:0030246">
    <property type="term" value="F:carbohydrate binding"/>
    <property type="evidence" value="ECO:0007669"/>
    <property type="project" value="UniProtKB-ARBA"/>
</dbReference>